<dbReference type="AlphaFoldDB" id="A0A941GQ73"/>
<evidence type="ECO:0000313" key="2">
    <source>
        <dbReference type="EMBL" id="MBR8827026.1"/>
    </source>
</evidence>
<dbReference type="InterPro" id="IPR011635">
    <property type="entry name" value="CARDB"/>
</dbReference>
<gene>
    <name evidence="2" type="ORF">DSM107014_03810</name>
</gene>
<proteinExistence type="predicted"/>
<comment type="caution">
    <text evidence="2">The sequence shown here is derived from an EMBL/GenBank/DDBJ whole genome shotgun (WGS) entry which is preliminary data.</text>
</comment>
<accession>A0A941GQ73</accession>
<name>A0A941GQ73_9CHRO</name>
<reference evidence="2" key="1">
    <citation type="submission" date="2021-02" db="EMBL/GenBank/DDBJ databases">
        <title>Metagenome analyses of Stigonema ocellatum DSM 106950, Chlorogloea purpurea SAG 13.99 and Gomphosphaeria aponina DSM 107014.</title>
        <authorList>
            <person name="Marter P."/>
            <person name="Huang S."/>
        </authorList>
    </citation>
    <scope>NUCLEOTIDE SEQUENCE</scope>
    <source>
        <strain evidence="2">JP213</strain>
    </source>
</reference>
<dbReference type="Gene3D" id="2.60.40.10">
    <property type="entry name" value="Immunoglobulins"/>
    <property type="match status" value="2"/>
</dbReference>
<dbReference type="EMBL" id="JADQBC010000017">
    <property type="protein sequence ID" value="MBR8827026.1"/>
    <property type="molecule type" value="Genomic_DNA"/>
</dbReference>
<dbReference type="Proteomes" id="UP000767446">
    <property type="component" value="Unassembled WGS sequence"/>
</dbReference>
<evidence type="ECO:0000313" key="3">
    <source>
        <dbReference type="Proteomes" id="UP000767446"/>
    </source>
</evidence>
<dbReference type="Pfam" id="PF07705">
    <property type="entry name" value="CARDB"/>
    <property type="match status" value="2"/>
</dbReference>
<organism evidence="2 3">
    <name type="scientific">Gomphosphaeria aponina SAG 52.96 = DSM 107014</name>
    <dbReference type="NCBI Taxonomy" id="1521640"/>
    <lineage>
        <taxon>Bacteria</taxon>
        <taxon>Bacillati</taxon>
        <taxon>Cyanobacteriota</taxon>
        <taxon>Cyanophyceae</taxon>
        <taxon>Oscillatoriophycideae</taxon>
        <taxon>Chroococcales</taxon>
        <taxon>Gomphosphaeriaceae</taxon>
        <taxon>Gomphosphaeria</taxon>
    </lineage>
</organism>
<feature type="domain" description="CARDB" evidence="1">
    <location>
        <begin position="406"/>
        <end position="506"/>
    </location>
</feature>
<dbReference type="InterPro" id="IPR013783">
    <property type="entry name" value="Ig-like_fold"/>
</dbReference>
<sequence>MANVQKQGLEFRVNTTTEERQQNPAITSLTNGDFVVTWESVFEDRGWEIFGKRYDSNGNSVGEEFIVNTTPDGPQLSSSVSDLTGGGFVVTWRSFGQDGSDDGVFARVYDADGEPQGEEFQINTTTNDDQWQAKVTGLKDGGFVITWQSNGQDGSGSGIYRRRYNSDGQPVAEEIQVNITTEQDQVLPVISDLANGGFVVTWDSDGQDGSDMGVYGQVYAANGSRVGGEFRVNTTTDGSQSNSSVTDLADGGFVVSWQSPQDGEGTGIYAQRYDANNQKVGSEFRVNSTIEGPQTNAQIAKTTDGGFVVTWQSINVDEGDSNIFGQAYDANGNPLGGEFQVNTTTEENQWAPAVVGLPNEGFAIAWQSLQAGDNDWDIYGQRFARLENTTGELSPAVGFDVITEPQAAGNDVDVKFAVKNTAANGVGFFDVDFYISANDWISENDLFLKSYTIESLGGNSTVEEQTTLNLPGAGDPFWQIGDGTYYIGMIVDGKNTVTETNEDDNSNQGKFFSFDDVLIENTAPSDLAPQEFGFDVVNEPSSYEAGSNIDVLFTVQNTDVGNVGPFDVDFYISNNDWISEDDNLLGSYTVDGLTGNNTFSDTTSLALPGLGDSFWSAGSGTYYVGMIIDGKNTLIETNEGNNVNFGYFDSADKGKFTGWDDINVTLV</sequence>
<evidence type="ECO:0000259" key="1">
    <source>
        <dbReference type="Pfam" id="PF07705"/>
    </source>
</evidence>
<feature type="domain" description="CARDB" evidence="1">
    <location>
        <begin position="538"/>
        <end position="643"/>
    </location>
</feature>
<protein>
    <recommendedName>
        <fullName evidence="1">CARDB domain-containing protein</fullName>
    </recommendedName>
</protein>